<keyword evidence="1" id="KW-0812">Transmembrane</keyword>
<feature type="transmembrane region" description="Helical" evidence="1">
    <location>
        <begin position="6"/>
        <end position="30"/>
    </location>
</feature>
<gene>
    <name evidence="2" type="ORF">BD289DRAFT_448884</name>
</gene>
<dbReference type="AlphaFoldDB" id="A0A2T2ZRS5"/>
<keyword evidence="1" id="KW-0472">Membrane</keyword>
<evidence type="ECO:0000313" key="2">
    <source>
        <dbReference type="EMBL" id="PSR73976.1"/>
    </source>
</evidence>
<dbReference type="EMBL" id="KZ678929">
    <property type="protein sequence ID" value="PSR73976.1"/>
    <property type="molecule type" value="Genomic_DNA"/>
</dbReference>
<organism evidence="2 3">
    <name type="scientific">Coniella lustricola</name>
    <dbReference type="NCBI Taxonomy" id="2025994"/>
    <lineage>
        <taxon>Eukaryota</taxon>
        <taxon>Fungi</taxon>
        <taxon>Dikarya</taxon>
        <taxon>Ascomycota</taxon>
        <taxon>Pezizomycotina</taxon>
        <taxon>Sordariomycetes</taxon>
        <taxon>Sordariomycetidae</taxon>
        <taxon>Diaporthales</taxon>
        <taxon>Schizoparmaceae</taxon>
        <taxon>Coniella</taxon>
    </lineage>
</organism>
<accession>A0A2T2ZRS5</accession>
<dbReference type="InParanoid" id="A0A2T2ZRS5"/>
<name>A0A2T2ZRS5_9PEZI</name>
<evidence type="ECO:0000256" key="1">
    <source>
        <dbReference type="SAM" id="Phobius"/>
    </source>
</evidence>
<dbReference type="Proteomes" id="UP000241462">
    <property type="component" value="Unassembled WGS sequence"/>
</dbReference>
<proteinExistence type="predicted"/>
<evidence type="ECO:0000313" key="3">
    <source>
        <dbReference type="Proteomes" id="UP000241462"/>
    </source>
</evidence>
<reference evidence="2 3" key="1">
    <citation type="journal article" date="2018" name="Mycol. Prog.">
        <title>Coniella lustricola, a new species from submerged detritus.</title>
        <authorList>
            <person name="Raudabaugh D.B."/>
            <person name="Iturriaga T."/>
            <person name="Carver A."/>
            <person name="Mondo S."/>
            <person name="Pangilinan J."/>
            <person name="Lipzen A."/>
            <person name="He G."/>
            <person name="Amirebrahimi M."/>
            <person name="Grigoriev I.V."/>
            <person name="Miller A.N."/>
        </authorList>
    </citation>
    <scope>NUCLEOTIDE SEQUENCE [LARGE SCALE GENOMIC DNA]</scope>
    <source>
        <strain evidence="2 3">B22-T-1</strain>
    </source>
</reference>
<keyword evidence="1" id="KW-1133">Transmembrane helix</keyword>
<sequence length="73" mass="8073">MVTTDVLALTLVVTGAVRLYHCTTVSLYHCTTVSWTRMSFFTRTCQLQSRSCLWSCAGALSSLVLLPVGLTDW</sequence>
<protein>
    <submittedName>
        <fullName evidence="2">Uncharacterized protein</fullName>
    </submittedName>
</protein>
<feature type="transmembrane region" description="Helical" evidence="1">
    <location>
        <begin position="51"/>
        <end position="70"/>
    </location>
</feature>
<keyword evidence="3" id="KW-1185">Reference proteome</keyword>